<gene>
    <name evidence="1" type="ORF">P43SY_007078</name>
</gene>
<sequence>MDVDCGQAFTAPVWTLPSRRDVLNQETALLSPHIRQCIAFLKRVDQLRVRPGHSSKTFRIEVSLDATSDNTSASFSVDPTLDELKELRFVLVHWTSKHEQLHARYGVGPCTFCKEFTSSEAQAKWPKTGLGSLLSSASKRAEALESCLMQYIDVARGPSLLVRRGAVRCEGIEHVPSILCRFLLKDVDQSTI</sequence>
<reference evidence="1" key="1">
    <citation type="submission" date="2021-12" db="EMBL/GenBank/DDBJ databases">
        <title>Prjna785345.</title>
        <authorList>
            <person name="Rujirawat T."/>
            <person name="Krajaejun T."/>
        </authorList>
    </citation>
    <scope>NUCLEOTIDE SEQUENCE</scope>
    <source>
        <strain evidence="1">Pi057C3</strain>
    </source>
</reference>
<dbReference type="AlphaFoldDB" id="A0AAD5LML1"/>
<accession>A0AAD5LML1</accession>
<comment type="caution">
    <text evidence="1">The sequence shown here is derived from an EMBL/GenBank/DDBJ whole genome shotgun (WGS) entry which is preliminary data.</text>
</comment>
<name>A0AAD5LML1_PYTIN</name>
<evidence type="ECO:0000313" key="2">
    <source>
        <dbReference type="Proteomes" id="UP001209570"/>
    </source>
</evidence>
<proteinExistence type="predicted"/>
<dbReference type="Proteomes" id="UP001209570">
    <property type="component" value="Unassembled WGS sequence"/>
</dbReference>
<evidence type="ECO:0000313" key="1">
    <source>
        <dbReference type="EMBL" id="KAJ0406290.1"/>
    </source>
</evidence>
<dbReference type="EMBL" id="JAKCXM010000034">
    <property type="protein sequence ID" value="KAJ0406290.1"/>
    <property type="molecule type" value="Genomic_DNA"/>
</dbReference>
<keyword evidence="2" id="KW-1185">Reference proteome</keyword>
<protein>
    <submittedName>
        <fullName evidence="1">Uncharacterized protein</fullName>
    </submittedName>
</protein>
<organism evidence="1 2">
    <name type="scientific">Pythium insidiosum</name>
    <name type="common">Pythiosis disease agent</name>
    <dbReference type="NCBI Taxonomy" id="114742"/>
    <lineage>
        <taxon>Eukaryota</taxon>
        <taxon>Sar</taxon>
        <taxon>Stramenopiles</taxon>
        <taxon>Oomycota</taxon>
        <taxon>Peronosporomycetes</taxon>
        <taxon>Pythiales</taxon>
        <taxon>Pythiaceae</taxon>
        <taxon>Pythium</taxon>
    </lineage>
</organism>